<proteinExistence type="predicted"/>
<evidence type="ECO:0000313" key="2">
    <source>
        <dbReference type="Proteomes" id="UP001432995"/>
    </source>
</evidence>
<comment type="caution">
    <text evidence="1">The sequence shown here is derived from an EMBL/GenBank/DDBJ whole genome shotgun (WGS) entry which is preliminary data.</text>
</comment>
<keyword evidence="2" id="KW-1185">Reference proteome</keyword>
<dbReference type="EMBL" id="JBELQD010000071">
    <property type="protein sequence ID" value="MER2292039.1"/>
    <property type="molecule type" value="Genomic_DNA"/>
</dbReference>
<dbReference type="Proteomes" id="UP001432995">
    <property type="component" value="Unassembled WGS sequence"/>
</dbReference>
<organism evidence="1 2">
    <name type="scientific">Methylobacterium brachiatum</name>
    <dbReference type="NCBI Taxonomy" id="269660"/>
    <lineage>
        <taxon>Bacteria</taxon>
        <taxon>Pseudomonadati</taxon>
        <taxon>Pseudomonadota</taxon>
        <taxon>Alphaproteobacteria</taxon>
        <taxon>Hyphomicrobiales</taxon>
        <taxon>Methylobacteriaceae</taxon>
        <taxon>Methylobacterium</taxon>
    </lineage>
</organism>
<dbReference type="RefSeq" id="WP_350381418.1">
    <property type="nucleotide sequence ID" value="NZ_JBELQD010000071.1"/>
</dbReference>
<reference evidence="1" key="1">
    <citation type="submission" date="2024-06" db="EMBL/GenBank/DDBJ databases">
        <authorList>
            <person name="Campbell A.G."/>
        </authorList>
    </citation>
    <scope>NUCLEOTIDE SEQUENCE</scope>
    <source>
        <strain evidence="1">EM17</strain>
    </source>
</reference>
<evidence type="ECO:0000313" key="1">
    <source>
        <dbReference type="EMBL" id="MER2292039.1"/>
    </source>
</evidence>
<name>A0ABV1RB11_9HYPH</name>
<accession>A0ABV1RB11</accession>
<gene>
    <name evidence="1" type="ORF">ABS770_27660</name>
</gene>
<sequence length="52" mass="5909">MQKLLPELWQRVLSAVEARARMRGVELVEGWREELAEQMGRGSLAADVEPES</sequence>
<protein>
    <submittedName>
        <fullName evidence="1">Uncharacterized protein</fullName>
    </submittedName>
</protein>